<comment type="caution">
    <text evidence="3">The sequence shown here is derived from an EMBL/GenBank/DDBJ whole genome shotgun (WGS) entry which is preliminary data.</text>
</comment>
<feature type="compositionally biased region" description="Basic and acidic residues" evidence="2">
    <location>
        <begin position="1"/>
        <end position="16"/>
    </location>
</feature>
<dbReference type="STRING" id="84645.A0A498MHU6"/>
<name>A0A498MHU6_LABRO</name>
<evidence type="ECO:0000313" key="3">
    <source>
        <dbReference type="EMBL" id="RXN16577.1"/>
    </source>
</evidence>
<feature type="region of interest" description="Disordered" evidence="2">
    <location>
        <begin position="1"/>
        <end position="44"/>
    </location>
</feature>
<sequence length="285" mass="32661">MPKNLKKDGKLQEETRVQASSNATGEPTQPRPTTANDSASPPSTQDIMDAITALSASFNQKFDTLTEALTELRSTMTTITERVTTIEEATTNQETRLTCVEKQCAELLDECKRLKDKCNDLESRSRRNNIRLIGVAEKEENGRPTEFIAKLLPMLLGPENFSKPIQIDRAHRALRRPSDDRPRAFVIRVHHYQTKELIMKLAREKSLEYNGRRVHIFPDLTSDVLKQRYRFAELKKKCKNLGVKYGFRFPFPFIVTAKEGETKTFETPEEAGKYLSRVVDNWPVD</sequence>
<feature type="coiled-coil region" evidence="1">
    <location>
        <begin position="97"/>
        <end position="124"/>
    </location>
</feature>
<feature type="compositionally biased region" description="Polar residues" evidence="2">
    <location>
        <begin position="17"/>
        <end position="44"/>
    </location>
</feature>
<evidence type="ECO:0000256" key="1">
    <source>
        <dbReference type="SAM" id="Coils"/>
    </source>
</evidence>
<protein>
    <submittedName>
        <fullName evidence="3">Putative transposase element L1Md-A101/L1Md-A102/L1Md-A2</fullName>
    </submittedName>
</protein>
<evidence type="ECO:0000256" key="2">
    <source>
        <dbReference type="SAM" id="MobiDB-lite"/>
    </source>
</evidence>
<dbReference type="InterPro" id="IPR004244">
    <property type="entry name" value="Transposase_22"/>
</dbReference>
<dbReference type="AlphaFoldDB" id="A0A498MHU6"/>
<evidence type="ECO:0000313" key="4">
    <source>
        <dbReference type="Proteomes" id="UP000290572"/>
    </source>
</evidence>
<dbReference type="PANTHER" id="PTHR11505">
    <property type="entry name" value="L1 TRANSPOSABLE ELEMENT-RELATED"/>
    <property type="match status" value="1"/>
</dbReference>
<dbReference type="EMBL" id="QBIY01012779">
    <property type="protein sequence ID" value="RXN16577.1"/>
    <property type="molecule type" value="Genomic_DNA"/>
</dbReference>
<reference evidence="3 4" key="1">
    <citation type="submission" date="2018-03" db="EMBL/GenBank/DDBJ databases">
        <title>Draft genome sequence of Rohu Carp (Labeo rohita).</title>
        <authorList>
            <person name="Das P."/>
            <person name="Kushwaha B."/>
            <person name="Joshi C.G."/>
            <person name="Kumar D."/>
            <person name="Nagpure N.S."/>
            <person name="Sahoo L."/>
            <person name="Das S.P."/>
            <person name="Bit A."/>
            <person name="Patnaik S."/>
            <person name="Meher P.K."/>
            <person name="Jayasankar P."/>
            <person name="Koringa P.G."/>
            <person name="Patel N.V."/>
            <person name="Hinsu A.T."/>
            <person name="Kumar R."/>
            <person name="Pandey M."/>
            <person name="Agarwal S."/>
            <person name="Srivastava S."/>
            <person name="Singh M."/>
            <person name="Iquebal M.A."/>
            <person name="Jaiswal S."/>
            <person name="Angadi U.B."/>
            <person name="Kumar N."/>
            <person name="Raza M."/>
            <person name="Shah T.M."/>
            <person name="Rai A."/>
            <person name="Jena J.K."/>
        </authorList>
    </citation>
    <scope>NUCLEOTIDE SEQUENCE [LARGE SCALE GENOMIC DNA]</scope>
    <source>
        <strain evidence="3">DASCIFA01</strain>
        <tissue evidence="3">Testis</tissue>
    </source>
</reference>
<gene>
    <name evidence="3" type="ORF">ROHU_008290</name>
</gene>
<dbReference type="Proteomes" id="UP000290572">
    <property type="component" value="Unassembled WGS sequence"/>
</dbReference>
<keyword evidence="1" id="KW-0175">Coiled coil</keyword>
<organism evidence="3 4">
    <name type="scientific">Labeo rohita</name>
    <name type="common">Indian major carp</name>
    <name type="synonym">Cyprinus rohita</name>
    <dbReference type="NCBI Taxonomy" id="84645"/>
    <lineage>
        <taxon>Eukaryota</taxon>
        <taxon>Metazoa</taxon>
        <taxon>Chordata</taxon>
        <taxon>Craniata</taxon>
        <taxon>Vertebrata</taxon>
        <taxon>Euteleostomi</taxon>
        <taxon>Actinopterygii</taxon>
        <taxon>Neopterygii</taxon>
        <taxon>Teleostei</taxon>
        <taxon>Ostariophysi</taxon>
        <taxon>Cypriniformes</taxon>
        <taxon>Cyprinidae</taxon>
        <taxon>Labeoninae</taxon>
        <taxon>Labeonini</taxon>
        <taxon>Labeo</taxon>
    </lineage>
</organism>
<dbReference type="Gene3D" id="3.30.70.1820">
    <property type="entry name" value="L1 transposable element, RRM domain"/>
    <property type="match status" value="1"/>
</dbReference>
<proteinExistence type="predicted"/>
<accession>A0A498MHU6</accession>
<keyword evidence="4" id="KW-1185">Reference proteome</keyword>